<evidence type="ECO:0000313" key="5">
    <source>
        <dbReference type="EMBL" id="OGC57478.1"/>
    </source>
</evidence>
<gene>
    <name evidence="5" type="ORF">A3H26_01275</name>
</gene>
<evidence type="ECO:0000259" key="2">
    <source>
        <dbReference type="Pfam" id="PF01935"/>
    </source>
</evidence>
<dbReference type="CDD" id="cd01127">
    <property type="entry name" value="TrwB_TraG_TraD_VirD4"/>
    <property type="match status" value="1"/>
</dbReference>
<keyword evidence="1" id="KW-0812">Transmembrane</keyword>
<proteinExistence type="predicted"/>
<dbReference type="InterPro" id="IPR058441">
    <property type="entry name" value="DUF8128"/>
</dbReference>
<dbReference type="EMBL" id="MEVN01000012">
    <property type="protein sequence ID" value="OGC57478.1"/>
    <property type="molecule type" value="Genomic_DNA"/>
</dbReference>
<sequence>MGGILNYSYTIFWIIVYLLILSIFIGSIVYFVAASLRKKSEKAHEYDVTFLQIRLPSDNEIEIKSAEQLFSGLMGFRKSFWQAVFTGQHRISFEIVSKSEGIGFYVVVPDDIASLVEKYINGAYPSAEIDIIDPNEIWDRGVYTSVAELKLAGPPYYPIKRYEDLGADALNIITSSMSKLQDDEVLAVQYLLRPAIDSWRLAGRGFVNRVNKKNSDPEKKSTSIDSSFLEGIEKKIAKPGFDSAIRLISISKDKISSEAHLKNLEASFEQFTDVTYNRFQKRKFVSQKKLIDNFIYRKLHVIDWHIPVLGISIYKNTSVLNSEELATIFHLPNKNVQTPNILWLRARRAAAPVNLPSEGMYLGKSIFRGDKKKIFLKEEDRRRHTYIIGQTGTGKSVLLMSMALQDIRNGKGVAIIDPHGTDIDDILEKMPPERIEDVILFDVSDTTRPIGLNLLEADTEEQQNMLINAFIALLYKLYDPNKQGIMGPQLERAIRNVMLTAMVDKESTMVDVLRLFIDQKYSEKFLPNVTDPLVRRYWTDEVAKTSENRKGETMGYFVSKFDRLVTEKIMRNIIGQPHSAINFGKIMAEKKILLVDLSKGKIGEENANFIGLLLVPRILAAAMGRHTLIGKEDFPDFYLYVDEFQNFATPDFATILSEARKYKLNLIVANQFIAQLTDDIKNAVFGNVGTTVAFRVGAEDGKYLETQFDPVFKAPDLINNPIGNAYVKLLVDGHPTPPFSMVVDWESISATKKDPNIAKTIREMSRLKYGTPASEVEEYINKRAGFTDSVQELKPNLSNLGKVSKLF</sequence>
<feature type="domain" description="TraD/TraG TraM recognition site" evidence="3">
    <location>
        <begin position="637"/>
        <end position="697"/>
    </location>
</feature>
<feature type="domain" description="DUF8128" evidence="4">
    <location>
        <begin position="49"/>
        <end position="343"/>
    </location>
</feature>
<dbReference type="Pfam" id="PF26449">
    <property type="entry name" value="DUF8128"/>
    <property type="match status" value="1"/>
</dbReference>
<protein>
    <recommendedName>
        <fullName evidence="7">Type IV secretion system coupling protein TraD DNA-binding domain-containing protein</fullName>
    </recommendedName>
</protein>
<evidence type="ECO:0000259" key="3">
    <source>
        <dbReference type="Pfam" id="PF12696"/>
    </source>
</evidence>
<dbReference type="AlphaFoldDB" id="A0A1F4VKR0"/>
<dbReference type="Pfam" id="PF12696">
    <property type="entry name" value="TraG-D_C"/>
    <property type="match status" value="1"/>
</dbReference>
<dbReference type="InterPro" id="IPR032689">
    <property type="entry name" value="TraG-D_C"/>
</dbReference>
<dbReference type="InterPro" id="IPR027417">
    <property type="entry name" value="P-loop_NTPase"/>
</dbReference>
<feature type="domain" description="Helicase HerA central" evidence="2">
    <location>
        <begin position="380"/>
        <end position="499"/>
    </location>
</feature>
<dbReference type="PANTHER" id="PTHR30121:SF11">
    <property type="entry name" value="AAA+ ATPASE DOMAIN-CONTAINING PROTEIN"/>
    <property type="match status" value="1"/>
</dbReference>
<evidence type="ECO:0000313" key="6">
    <source>
        <dbReference type="Proteomes" id="UP000177763"/>
    </source>
</evidence>
<feature type="transmembrane region" description="Helical" evidence="1">
    <location>
        <begin position="12"/>
        <end position="33"/>
    </location>
</feature>
<dbReference type="SUPFAM" id="SSF52540">
    <property type="entry name" value="P-loop containing nucleoside triphosphate hydrolases"/>
    <property type="match status" value="1"/>
</dbReference>
<comment type="caution">
    <text evidence="5">The sequence shown here is derived from an EMBL/GenBank/DDBJ whole genome shotgun (WGS) entry which is preliminary data.</text>
</comment>
<dbReference type="InterPro" id="IPR051162">
    <property type="entry name" value="T4SS_component"/>
</dbReference>
<keyword evidence="1" id="KW-1133">Transmembrane helix</keyword>
<dbReference type="InterPro" id="IPR002789">
    <property type="entry name" value="HerA_central"/>
</dbReference>
<dbReference type="Pfam" id="PF01935">
    <property type="entry name" value="DUF87"/>
    <property type="match status" value="1"/>
</dbReference>
<evidence type="ECO:0000256" key="1">
    <source>
        <dbReference type="SAM" id="Phobius"/>
    </source>
</evidence>
<keyword evidence="1" id="KW-0472">Membrane</keyword>
<dbReference type="Proteomes" id="UP000177763">
    <property type="component" value="Unassembled WGS sequence"/>
</dbReference>
<accession>A0A1F4VKR0</accession>
<evidence type="ECO:0000259" key="4">
    <source>
        <dbReference type="Pfam" id="PF26449"/>
    </source>
</evidence>
<name>A0A1F4VKR0_UNCKA</name>
<organism evidence="5 6">
    <name type="scientific">candidate division WWE3 bacterium RIFCSPLOWO2_12_FULL_36_10</name>
    <dbReference type="NCBI Taxonomy" id="1802630"/>
    <lineage>
        <taxon>Bacteria</taxon>
        <taxon>Katanobacteria</taxon>
    </lineage>
</organism>
<dbReference type="Gene3D" id="3.40.50.300">
    <property type="entry name" value="P-loop containing nucleotide triphosphate hydrolases"/>
    <property type="match status" value="2"/>
</dbReference>
<dbReference type="PANTHER" id="PTHR30121">
    <property type="entry name" value="UNCHARACTERIZED PROTEIN YJGR-RELATED"/>
    <property type="match status" value="1"/>
</dbReference>
<reference evidence="5 6" key="1">
    <citation type="journal article" date="2016" name="Nat. Commun.">
        <title>Thousands of microbial genomes shed light on interconnected biogeochemical processes in an aquifer system.</title>
        <authorList>
            <person name="Anantharaman K."/>
            <person name="Brown C.T."/>
            <person name="Hug L.A."/>
            <person name="Sharon I."/>
            <person name="Castelle C.J."/>
            <person name="Probst A.J."/>
            <person name="Thomas B.C."/>
            <person name="Singh A."/>
            <person name="Wilkins M.J."/>
            <person name="Karaoz U."/>
            <person name="Brodie E.L."/>
            <person name="Williams K.H."/>
            <person name="Hubbard S.S."/>
            <person name="Banfield J.F."/>
        </authorList>
    </citation>
    <scope>NUCLEOTIDE SEQUENCE [LARGE SCALE GENOMIC DNA]</scope>
</reference>
<dbReference type="STRING" id="1802630.A3H26_01275"/>
<evidence type="ECO:0008006" key="7">
    <source>
        <dbReference type="Google" id="ProtNLM"/>
    </source>
</evidence>